<feature type="region of interest" description="Disordered" evidence="1">
    <location>
        <begin position="1"/>
        <end position="31"/>
    </location>
</feature>
<dbReference type="InterPro" id="IPR056202">
    <property type="entry name" value="Cas8b_C"/>
</dbReference>
<accession>A0ABX4NY58</accession>
<protein>
    <submittedName>
        <fullName evidence="4">Type I-MYXAN CRISPR-associated protein Cmx8</fullName>
    </submittedName>
</protein>
<sequence>MKKQTTKDKENLPSSLPKPESKKEPEEEPKEITLEYKLHELPSSQHKAGLAGLYLIIDWLDKQNINKDLIKKIEISETSLKVTLTKQDLKDLFDEIYKLEIVETETTLYVYFEELKKKKIDRKTKEEIEPHSTDLRDGTNYYIYHNKLPKIKVDSNKNEIEPDDEEIIQSKRDFPSGSIIKGNDNSKEQPWLKIWREAQWLLRGDRQRLIYKNSNKEVELIWGNFSKDKKENDLSKVLFLSAQNNNAEKVDFKETNKNKFLLHFWVFAAQPYTYWTQRKDKDKYKTDEHGFIIAVPDIAKLESFNFIFNELIKNQDNEIKKYPIKRPEQAVVYLPSLAGLQLLKNIHNALKKKINSNYSDVVHGIDLFHYDYEWKKGKPKKNRASIFKGFIRIKPNIDLENKAINIKKLYRNFFFQKQLLQNLFEGKDELYDFYNLFCNREYEYFFNHWDGEFKPDAKLYFEEKENKFKGEQKMSEEDKIPKTIELLVYQIIKTYVYSKLESKHQIIWNKDKKVLWSKQMNAPANEDAYKSKSKIAKEAFLAMRSRKDKDDFITYFTSTICSVSQHLGGEGYNVLAESLYNKKEDLGWEKIRALSMLALSANS</sequence>
<dbReference type="Pfam" id="PF24121">
    <property type="entry name" value="Cas8b_N"/>
    <property type="match status" value="1"/>
</dbReference>
<feature type="compositionally biased region" description="Basic and acidic residues" evidence="1">
    <location>
        <begin position="1"/>
        <end position="11"/>
    </location>
</feature>
<name>A0ABX4NY58_9LEPT</name>
<organism evidence="4 5">
    <name type="scientific">Leptospira adleri</name>
    <dbReference type="NCBI Taxonomy" id="2023186"/>
    <lineage>
        <taxon>Bacteria</taxon>
        <taxon>Pseudomonadati</taxon>
        <taxon>Spirochaetota</taxon>
        <taxon>Spirochaetia</taxon>
        <taxon>Leptospirales</taxon>
        <taxon>Leptospiraceae</taxon>
        <taxon>Leptospira</taxon>
    </lineage>
</organism>
<dbReference type="NCBIfam" id="TIGR04413">
    <property type="entry name" value="MYXAN_cmx8"/>
    <property type="match status" value="1"/>
</dbReference>
<dbReference type="Proteomes" id="UP000232149">
    <property type="component" value="Unassembled WGS sequence"/>
</dbReference>
<reference evidence="4 5" key="1">
    <citation type="submission" date="2017-07" db="EMBL/GenBank/DDBJ databases">
        <title>Leptospira spp. isolated from tropical soils.</title>
        <authorList>
            <person name="Thibeaux R."/>
            <person name="Iraola G."/>
            <person name="Ferres I."/>
            <person name="Bierque E."/>
            <person name="Girault D."/>
            <person name="Soupe-Gilbert M.-E."/>
            <person name="Picardeau M."/>
            <person name="Goarant C."/>
        </authorList>
    </citation>
    <scope>NUCLEOTIDE SEQUENCE [LARGE SCALE GENOMIC DNA]</scope>
    <source>
        <strain evidence="4 5">FH2-B-D1</strain>
    </source>
</reference>
<dbReference type="Pfam" id="PF24122">
    <property type="entry name" value="Cas8b_C"/>
    <property type="match status" value="1"/>
</dbReference>
<evidence type="ECO:0000313" key="5">
    <source>
        <dbReference type="Proteomes" id="UP000232149"/>
    </source>
</evidence>
<evidence type="ECO:0000313" key="4">
    <source>
        <dbReference type="EMBL" id="PJZ60801.1"/>
    </source>
</evidence>
<dbReference type="EMBL" id="NPDU01000049">
    <property type="protein sequence ID" value="PJZ60801.1"/>
    <property type="molecule type" value="Genomic_DNA"/>
</dbReference>
<feature type="domain" description="Type I-B CRISPR Cas8b N-terminal" evidence="2">
    <location>
        <begin position="175"/>
        <end position="354"/>
    </location>
</feature>
<feature type="compositionally biased region" description="Basic and acidic residues" evidence="1">
    <location>
        <begin position="19"/>
        <end position="31"/>
    </location>
</feature>
<evidence type="ECO:0000259" key="2">
    <source>
        <dbReference type="Pfam" id="PF24121"/>
    </source>
</evidence>
<dbReference type="InterPro" id="IPR056201">
    <property type="entry name" value="Cas8b_N"/>
</dbReference>
<feature type="domain" description="Type I-B CRISPR Cas8b C-terminal" evidence="3">
    <location>
        <begin position="387"/>
        <end position="602"/>
    </location>
</feature>
<comment type="caution">
    <text evidence="4">The sequence shown here is derived from an EMBL/GenBank/DDBJ whole genome shotgun (WGS) entry which is preliminary data.</text>
</comment>
<evidence type="ECO:0000259" key="3">
    <source>
        <dbReference type="Pfam" id="PF24122"/>
    </source>
</evidence>
<evidence type="ECO:0000256" key="1">
    <source>
        <dbReference type="SAM" id="MobiDB-lite"/>
    </source>
</evidence>
<keyword evidence="5" id="KW-1185">Reference proteome</keyword>
<gene>
    <name evidence="4" type="primary">cmx8</name>
    <name evidence="4" type="ORF">CH376_16555</name>
</gene>
<dbReference type="InterPro" id="IPR030928">
    <property type="entry name" value="MYXAN_cmx8"/>
</dbReference>
<dbReference type="RefSeq" id="WP_100788204.1">
    <property type="nucleotide sequence ID" value="NZ_NPDU01000049.1"/>
</dbReference>
<proteinExistence type="predicted"/>